<feature type="region of interest" description="Disordered" evidence="1">
    <location>
        <begin position="30"/>
        <end position="100"/>
    </location>
</feature>
<feature type="compositionally biased region" description="Polar residues" evidence="1">
    <location>
        <begin position="55"/>
        <end position="74"/>
    </location>
</feature>
<feature type="signal peptide" evidence="2">
    <location>
        <begin position="1"/>
        <end position="19"/>
    </location>
</feature>
<evidence type="ECO:0000313" key="4">
    <source>
        <dbReference type="EMBL" id="MBL4919433.1"/>
    </source>
</evidence>
<dbReference type="InterPro" id="IPR036844">
    <property type="entry name" value="Hint_dom_sf"/>
</dbReference>
<feature type="domain" description="Hedgehog/Intein (Hint)" evidence="3">
    <location>
        <begin position="129"/>
        <end position="275"/>
    </location>
</feature>
<reference evidence="4" key="1">
    <citation type="submission" date="2021-01" db="EMBL/GenBank/DDBJ databases">
        <title>Tabrizicola alba sp. nov. a motile alkaliphilic bacterium isolated from a soda lake.</title>
        <authorList>
            <person name="Szuroczki S."/>
            <person name="Abbaszade G."/>
            <person name="Schumann P."/>
            <person name="Toth E."/>
        </authorList>
    </citation>
    <scope>NUCLEOTIDE SEQUENCE</scope>
    <source>
        <strain evidence="4">DMG-N-6</strain>
    </source>
</reference>
<gene>
    <name evidence="4" type="ORF">JL811_19725</name>
</gene>
<evidence type="ECO:0000259" key="3">
    <source>
        <dbReference type="Pfam" id="PF13403"/>
    </source>
</evidence>
<dbReference type="RefSeq" id="WP_202690412.1">
    <property type="nucleotide sequence ID" value="NZ_JAESVN010000031.1"/>
</dbReference>
<dbReference type="Proteomes" id="UP000648908">
    <property type="component" value="Unassembled WGS sequence"/>
</dbReference>
<proteinExistence type="predicted"/>
<evidence type="ECO:0000313" key="5">
    <source>
        <dbReference type="Proteomes" id="UP000648908"/>
    </source>
</evidence>
<name>A0A8K0VCM4_9RHOB</name>
<dbReference type="AlphaFoldDB" id="A0A8K0VCM4"/>
<dbReference type="Pfam" id="PF13403">
    <property type="entry name" value="Hint_2"/>
    <property type="match status" value="1"/>
</dbReference>
<dbReference type="EMBL" id="JAESVN010000031">
    <property type="protein sequence ID" value="MBL4919433.1"/>
    <property type="molecule type" value="Genomic_DNA"/>
</dbReference>
<feature type="chain" id="PRO_5035448821" evidence="2">
    <location>
        <begin position="20"/>
        <end position="332"/>
    </location>
</feature>
<organism evidence="4 5">
    <name type="scientific">Szabonella alba</name>
    <dbReference type="NCBI Taxonomy" id="2804194"/>
    <lineage>
        <taxon>Bacteria</taxon>
        <taxon>Pseudomonadati</taxon>
        <taxon>Pseudomonadota</taxon>
        <taxon>Alphaproteobacteria</taxon>
        <taxon>Rhodobacterales</taxon>
        <taxon>Paracoccaceae</taxon>
        <taxon>Szabonella</taxon>
    </lineage>
</organism>
<sequence>MYIALPLRLAWLLANFTPAALGWRTVALETGSGEPDEDRRVYSAGFGGGPASPRSDATNQAGTPHGSADQSVAQAQDGPECVHPTGQKSSVSSEGGADQLNFTARQDGPEVTVTLAGSGVTDTEQTGAICFVRGTMIETDRSPVVIEELMRADRVETLDDGYQTIRWIGSRRILSEELAENPGLRPIRIRTGALGRGVPEADLRVSPQHRILVSSRIAERMFKCREILAPARQLLQINGIEVDEAADFVEYFHFLFDRHQIVFAEGKPMESLFTGIEALNAVSPRPGVRSSRSCRTCCRLIPVQSSDRCVPSPWMRKPENWPSGMSAMAIPF</sequence>
<keyword evidence="5" id="KW-1185">Reference proteome</keyword>
<comment type="caution">
    <text evidence="4">The sequence shown here is derived from an EMBL/GenBank/DDBJ whole genome shotgun (WGS) entry which is preliminary data.</text>
</comment>
<accession>A0A8K0VCM4</accession>
<dbReference type="SUPFAM" id="SSF51294">
    <property type="entry name" value="Hedgehog/intein (Hint) domain"/>
    <property type="match status" value="1"/>
</dbReference>
<keyword evidence="2" id="KW-0732">Signal</keyword>
<dbReference type="InterPro" id="IPR028992">
    <property type="entry name" value="Hedgehog/Intein_dom"/>
</dbReference>
<evidence type="ECO:0000256" key="2">
    <source>
        <dbReference type="SAM" id="SignalP"/>
    </source>
</evidence>
<evidence type="ECO:0000256" key="1">
    <source>
        <dbReference type="SAM" id="MobiDB-lite"/>
    </source>
</evidence>
<protein>
    <submittedName>
        <fullName evidence="4">Hint domain-containing protein</fullName>
    </submittedName>
</protein>